<dbReference type="AlphaFoldDB" id="A0A1E7FC86"/>
<sequence length="688" mass="76809">MSSSSHPQQQQQQVVHVHHHVDYRSKAEDRRRELEDLQQKKLAKTKAARLQDASAIPITDASNFLENMTRNRMVRRKNQADAIEFLHQYRADETITAAAAAAVATATATTGRWSLSSTKQYSRPDARASIYSYDVYPTSTIEYNNKNNTIAGTNKRDDDDNAASLQLPPLIDKNSINFEFAFKALGIIVKEASQVPLPDDNDDKNNNNINNDNNYIDNLLSFAEEAARSSNDEVDDTTLATTTPSSSLIPFESFRKLGESLSDDGSIDSIIPGESFWSLGASMMMANDNDINPSIKDDSKDEKDDNNNVDNRILLRKQAKQLREKKSGFKATLPLPVVYSQTNMMHISTNNEKEDDDDTSTIEGSKCLPLDTDINTEEEQIDDDTYVPLLDSDSVMSKREKDLQGRYSNNSEIVSQAPKVNSSKTKNGLNTFDNKIAERSKSQCDDSKIYRPMSTTGDSTIIEGSNDVTKVQIGINIDDESGLDTCMSKKKIQEQSIDFSESSLGRVVEFENKTPKKSNLTITISDNNIDSICTNTSKSEDERLQEAQSIQNDDVTTALLARRDVTISDSNKESNSTNISTSKNEKLQEARSIQNDDPTTTTTLLARMDATISDDNIDSTPISISISVNEKLQEAQSIQNHDPATTTPVAHVDARPRQPRRNRNRRKKKDEGYYPPSSLFVSRQFLSR</sequence>
<name>A0A1E7FC86_9STRA</name>
<feature type="compositionally biased region" description="Basic and acidic residues" evidence="1">
    <location>
        <begin position="20"/>
        <end position="36"/>
    </location>
</feature>
<evidence type="ECO:0000313" key="3">
    <source>
        <dbReference type="Proteomes" id="UP000095751"/>
    </source>
</evidence>
<organism evidence="2 3">
    <name type="scientific">Fragilariopsis cylindrus CCMP1102</name>
    <dbReference type="NCBI Taxonomy" id="635003"/>
    <lineage>
        <taxon>Eukaryota</taxon>
        <taxon>Sar</taxon>
        <taxon>Stramenopiles</taxon>
        <taxon>Ochrophyta</taxon>
        <taxon>Bacillariophyta</taxon>
        <taxon>Bacillariophyceae</taxon>
        <taxon>Bacillariophycidae</taxon>
        <taxon>Bacillariales</taxon>
        <taxon>Bacillariaceae</taxon>
        <taxon>Fragilariopsis</taxon>
    </lineage>
</organism>
<feature type="compositionally biased region" description="Basic residues" evidence="1">
    <location>
        <begin position="657"/>
        <end position="668"/>
    </location>
</feature>
<dbReference type="KEGG" id="fcy:FRACYDRAFT_240466"/>
<protein>
    <submittedName>
        <fullName evidence="2">Uncharacterized protein</fullName>
    </submittedName>
</protein>
<feature type="region of interest" description="Disordered" evidence="1">
    <location>
        <begin position="633"/>
        <end position="677"/>
    </location>
</feature>
<feature type="region of interest" description="Disordered" evidence="1">
    <location>
        <begin position="566"/>
        <end position="601"/>
    </location>
</feature>
<feature type="compositionally biased region" description="Low complexity" evidence="1">
    <location>
        <begin position="1"/>
        <end position="15"/>
    </location>
</feature>
<dbReference type="InParanoid" id="A0A1E7FC86"/>
<feature type="region of interest" description="Disordered" evidence="1">
    <location>
        <begin position="290"/>
        <end position="311"/>
    </location>
</feature>
<dbReference type="OrthoDB" id="10683563at2759"/>
<feature type="region of interest" description="Disordered" evidence="1">
    <location>
        <begin position="349"/>
        <end position="368"/>
    </location>
</feature>
<accession>A0A1E7FC86</accession>
<feature type="compositionally biased region" description="Polar residues" evidence="1">
    <location>
        <begin position="591"/>
        <end position="601"/>
    </location>
</feature>
<feature type="compositionally biased region" description="Polar residues" evidence="1">
    <location>
        <begin position="633"/>
        <end position="648"/>
    </location>
</feature>
<evidence type="ECO:0000313" key="2">
    <source>
        <dbReference type="EMBL" id="OEU15770.1"/>
    </source>
</evidence>
<evidence type="ECO:0000256" key="1">
    <source>
        <dbReference type="SAM" id="MobiDB-lite"/>
    </source>
</evidence>
<feature type="compositionally biased region" description="Basic and acidic residues" evidence="1">
    <location>
        <begin position="295"/>
        <end position="306"/>
    </location>
</feature>
<feature type="compositionally biased region" description="Polar residues" evidence="1">
    <location>
        <begin position="573"/>
        <end position="582"/>
    </location>
</feature>
<feature type="region of interest" description="Disordered" evidence="1">
    <location>
        <begin position="1"/>
        <end position="36"/>
    </location>
</feature>
<proteinExistence type="predicted"/>
<dbReference type="EMBL" id="KV784359">
    <property type="protein sequence ID" value="OEU15770.1"/>
    <property type="molecule type" value="Genomic_DNA"/>
</dbReference>
<keyword evidence="3" id="KW-1185">Reference proteome</keyword>
<gene>
    <name evidence="2" type="ORF">FRACYDRAFT_240466</name>
</gene>
<reference evidence="2 3" key="1">
    <citation type="submission" date="2016-09" db="EMBL/GenBank/DDBJ databases">
        <title>Extensive genetic diversity and differential bi-allelic expression allows diatom success in the polar Southern Ocean.</title>
        <authorList>
            <consortium name="DOE Joint Genome Institute"/>
            <person name="Mock T."/>
            <person name="Otillar R.P."/>
            <person name="Strauss J."/>
            <person name="Dupont C."/>
            <person name="Frickenhaus S."/>
            <person name="Maumus F."/>
            <person name="Mcmullan M."/>
            <person name="Sanges R."/>
            <person name="Schmutz J."/>
            <person name="Toseland A."/>
            <person name="Valas R."/>
            <person name="Veluchamy A."/>
            <person name="Ward B.J."/>
            <person name="Allen A."/>
            <person name="Barry K."/>
            <person name="Falciatore A."/>
            <person name="Ferrante M."/>
            <person name="Fortunato A.E."/>
            <person name="Gloeckner G."/>
            <person name="Gruber A."/>
            <person name="Hipkin R."/>
            <person name="Janech M."/>
            <person name="Kroth P."/>
            <person name="Leese F."/>
            <person name="Lindquist E."/>
            <person name="Lyon B.R."/>
            <person name="Martin J."/>
            <person name="Mayer C."/>
            <person name="Parker M."/>
            <person name="Quesneville H."/>
            <person name="Raymond J."/>
            <person name="Uhlig C."/>
            <person name="Valentin K.U."/>
            <person name="Worden A.Z."/>
            <person name="Armbrust E.V."/>
            <person name="Bowler C."/>
            <person name="Green B."/>
            <person name="Moulton V."/>
            <person name="Van Oosterhout C."/>
            <person name="Grigoriev I."/>
        </authorList>
    </citation>
    <scope>NUCLEOTIDE SEQUENCE [LARGE SCALE GENOMIC DNA]</scope>
    <source>
        <strain evidence="2 3">CCMP1102</strain>
    </source>
</reference>
<dbReference type="Proteomes" id="UP000095751">
    <property type="component" value="Unassembled WGS sequence"/>
</dbReference>